<proteinExistence type="predicted"/>
<dbReference type="AlphaFoldDB" id="A0A843SGL0"/>
<organism evidence="1 2">
    <name type="scientific">Rugamonas rivuli</name>
    <dbReference type="NCBI Taxonomy" id="2743358"/>
    <lineage>
        <taxon>Bacteria</taxon>
        <taxon>Pseudomonadati</taxon>
        <taxon>Pseudomonadota</taxon>
        <taxon>Betaproteobacteria</taxon>
        <taxon>Burkholderiales</taxon>
        <taxon>Oxalobacteraceae</taxon>
        <taxon>Telluria group</taxon>
        <taxon>Rugamonas</taxon>
    </lineage>
</organism>
<reference evidence="1 2" key="1">
    <citation type="submission" date="2019-10" db="EMBL/GenBank/DDBJ databases">
        <title>Two novel species isolated from a subtropical stream in China.</title>
        <authorList>
            <person name="Lu H."/>
        </authorList>
    </citation>
    <scope>NUCLEOTIDE SEQUENCE [LARGE SCALE GENOMIC DNA]</scope>
    <source>
        <strain evidence="1 2">FT103W</strain>
    </source>
</reference>
<sequence>MKIGQFLQEFHHVLTEYERCAFRDFSFPYEVTPHGYLKEAEDSLTRMSQGGDRDAVANAKRGIDCQIEAVIETLGLQTSGGFPSRVSAIRKLGLVAPRILEKINKLRNSIEHDFVNPSREQAEMAVDTALLFVELTHRIFRQMVLQCAIYDPTPKMEHWIDWGPNYLVFELKGEAEAFEVRGSIEGRASILQVVKRSDPEFVPLLRFFLAGDFAYSDLPDGELIEQLRQDLNDI</sequence>
<gene>
    <name evidence="1" type="ORF">GEV01_16660</name>
</gene>
<evidence type="ECO:0008006" key="3">
    <source>
        <dbReference type="Google" id="ProtNLM"/>
    </source>
</evidence>
<evidence type="ECO:0000313" key="2">
    <source>
        <dbReference type="Proteomes" id="UP000444318"/>
    </source>
</evidence>
<evidence type="ECO:0000313" key="1">
    <source>
        <dbReference type="EMBL" id="MQA21154.1"/>
    </source>
</evidence>
<dbReference type="Proteomes" id="UP000444318">
    <property type="component" value="Unassembled WGS sequence"/>
</dbReference>
<protein>
    <recommendedName>
        <fullName evidence="3">DUF4145 domain-containing protein</fullName>
    </recommendedName>
</protein>
<keyword evidence="2" id="KW-1185">Reference proteome</keyword>
<accession>A0A843SGL0</accession>
<dbReference type="RefSeq" id="WP_152806426.1">
    <property type="nucleotide sequence ID" value="NZ_WHUF01000004.1"/>
</dbReference>
<name>A0A843SGL0_9BURK</name>
<comment type="caution">
    <text evidence="1">The sequence shown here is derived from an EMBL/GenBank/DDBJ whole genome shotgun (WGS) entry which is preliminary data.</text>
</comment>
<dbReference type="EMBL" id="WHUF01000004">
    <property type="protein sequence ID" value="MQA21154.1"/>
    <property type="molecule type" value="Genomic_DNA"/>
</dbReference>